<dbReference type="Proteomes" id="UP000011529">
    <property type="component" value="Unassembled WGS sequence"/>
</dbReference>
<evidence type="ECO:0000256" key="1">
    <source>
        <dbReference type="SAM" id="MobiDB-lite"/>
    </source>
</evidence>
<feature type="compositionally biased region" description="Polar residues" evidence="1">
    <location>
        <begin position="21"/>
        <end position="31"/>
    </location>
</feature>
<evidence type="ECO:0000313" key="2">
    <source>
        <dbReference type="EMBL" id="EMB18620.1"/>
    </source>
</evidence>
<comment type="caution">
    <text evidence="2">The sequence shown here is derived from an EMBL/GenBank/DDBJ whole genome shotgun (WGS) entry which is preliminary data.</text>
</comment>
<gene>
    <name evidence="2" type="ORF">RE6C_00614</name>
</gene>
<feature type="region of interest" description="Disordered" evidence="1">
    <location>
        <begin position="1"/>
        <end position="34"/>
    </location>
</feature>
<keyword evidence="3" id="KW-1185">Reference proteome</keyword>
<dbReference type="AlphaFoldDB" id="M2ANC2"/>
<evidence type="ECO:0000313" key="3">
    <source>
        <dbReference type="Proteomes" id="UP000011529"/>
    </source>
</evidence>
<proteinExistence type="predicted"/>
<dbReference type="PATRIC" id="fig|1263867.3.peg.661"/>
<sequence length="77" mass="8659">MFVQDRLDVVGKIDGKRGRTSPETGSKPSGNKTEEIKSLCHEQTNKGKATSLLVSKVLQQVNERSHRCFAFEVVDRR</sequence>
<dbReference type="EMBL" id="ANMO01000030">
    <property type="protein sequence ID" value="EMB18620.1"/>
    <property type="molecule type" value="Genomic_DNA"/>
</dbReference>
<protein>
    <submittedName>
        <fullName evidence="2">Uncharacterized protein</fullName>
    </submittedName>
</protein>
<reference evidence="2" key="2">
    <citation type="journal article" date="2013" name="Mar. Genomics">
        <title>Expression of sulfatases in Rhodopirellula baltica and the diversity of sulfatases in the genus Rhodopirellula.</title>
        <authorList>
            <person name="Wegner C.E."/>
            <person name="Richter-Heitmann T."/>
            <person name="Klindworth A."/>
            <person name="Klockow C."/>
            <person name="Richter M."/>
            <person name="Achstetter T."/>
            <person name="Glockner F.O."/>
            <person name="Harder J."/>
        </authorList>
    </citation>
    <scope>NUCLEOTIDE SEQUENCE [LARGE SCALE GENOMIC DNA]</scope>
    <source>
        <strain evidence="2">6C</strain>
    </source>
</reference>
<feature type="compositionally biased region" description="Basic and acidic residues" evidence="1">
    <location>
        <begin position="1"/>
        <end position="17"/>
    </location>
</feature>
<reference evidence="2" key="1">
    <citation type="submission" date="2012-11" db="EMBL/GenBank/DDBJ databases">
        <title>Permanent draft genomes of Rhodopirellula europaea strain SH398 and 6C.</title>
        <authorList>
            <person name="Richter M."/>
            <person name="Richter-Heitmann T."/>
            <person name="Frank C."/>
            <person name="Harder J."/>
            <person name="Glockner F.O."/>
        </authorList>
    </citation>
    <scope>NUCLEOTIDE SEQUENCE</scope>
    <source>
        <strain evidence="2">6C</strain>
    </source>
</reference>
<name>M2ANC2_9BACT</name>
<accession>M2ANC2</accession>
<organism evidence="2 3">
    <name type="scientific">Rhodopirellula europaea 6C</name>
    <dbReference type="NCBI Taxonomy" id="1263867"/>
    <lineage>
        <taxon>Bacteria</taxon>
        <taxon>Pseudomonadati</taxon>
        <taxon>Planctomycetota</taxon>
        <taxon>Planctomycetia</taxon>
        <taxon>Pirellulales</taxon>
        <taxon>Pirellulaceae</taxon>
        <taxon>Rhodopirellula</taxon>
    </lineage>
</organism>